<accession>A0A6J6R6K6</accession>
<dbReference type="CDD" id="cd00291">
    <property type="entry name" value="SirA_YedF_YeeD"/>
    <property type="match status" value="1"/>
</dbReference>
<sequence length="81" mass="8782">MEPQVWLDERGRRCPLPIIALNRAAMEQPAGTVIALISDDPAAKFDVPAWCRIKNATFLGESPVDDGGDGLVFQIMVDSAN</sequence>
<gene>
    <name evidence="2" type="ORF">UFOPK2625_01328</name>
    <name evidence="3" type="ORF">UFOPK3425_00672</name>
</gene>
<dbReference type="EMBL" id="CAEZXZ010000246">
    <property type="protein sequence ID" value="CAB4717158.1"/>
    <property type="molecule type" value="Genomic_DNA"/>
</dbReference>
<dbReference type="AlphaFoldDB" id="A0A6J6R6K6"/>
<reference evidence="2" key="1">
    <citation type="submission" date="2020-05" db="EMBL/GenBank/DDBJ databases">
        <authorList>
            <person name="Chiriac C."/>
            <person name="Salcher M."/>
            <person name="Ghai R."/>
            <person name="Kavagutti S V."/>
        </authorList>
    </citation>
    <scope>NUCLEOTIDE SEQUENCE</scope>
</reference>
<evidence type="ECO:0000313" key="3">
    <source>
        <dbReference type="EMBL" id="CAB4871745.1"/>
    </source>
</evidence>
<feature type="domain" description="UPF0033" evidence="1">
    <location>
        <begin position="7"/>
        <end position="31"/>
    </location>
</feature>
<dbReference type="SUPFAM" id="SSF64307">
    <property type="entry name" value="SirA-like"/>
    <property type="match status" value="1"/>
</dbReference>
<dbReference type="PANTHER" id="PTHR33279">
    <property type="entry name" value="SULFUR CARRIER PROTEIN YEDF-RELATED"/>
    <property type="match status" value="1"/>
</dbReference>
<dbReference type="PANTHER" id="PTHR33279:SF2">
    <property type="entry name" value="SULFUR CARRIER PROTEIN TUSA"/>
    <property type="match status" value="1"/>
</dbReference>
<organism evidence="2">
    <name type="scientific">freshwater metagenome</name>
    <dbReference type="NCBI Taxonomy" id="449393"/>
    <lineage>
        <taxon>unclassified sequences</taxon>
        <taxon>metagenomes</taxon>
        <taxon>ecological metagenomes</taxon>
    </lineage>
</organism>
<dbReference type="Pfam" id="PF01206">
    <property type="entry name" value="TusA"/>
    <property type="match status" value="1"/>
</dbReference>
<evidence type="ECO:0000313" key="2">
    <source>
        <dbReference type="EMBL" id="CAB4717158.1"/>
    </source>
</evidence>
<protein>
    <submittedName>
        <fullName evidence="2">Unannotated protein</fullName>
    </submittedName>
</protein>
<dbReference type="EMBL" id="CAFBLV010000115">
    <property type="protein sequence ID" value="CAB4871745.1"/>
    <property type="molecule type" value="Genomic_DNA"/>
</dbReference>
<evidence type="ECO:0000259" key="1">
    <source>
        <dbReference type="PROSITE" id="PS01148"/>
    </source>
</evidence>
<dbReference type="InterPro" id="IPR036868">
    <property type="entry name" value="TusA-like_sf"/>
</dbReference>
<dbReference type="Gene3D" id="3.30.110.40">
    <property type="entry name" value="TusA-like domain"/>
    <property type="match status" value="1"/>
</dbReference>
<name>A0A6J6R6K6_9ZZZZ</name>
<proteinExistence type="predicted"/>
<dbReference type="PROSITE" id="PS01148">
    <property type="entry name" value="UPF0033"/>
    <property type="match status" value="1"/>
</dbReference>
<dbReference type="InterPro" id="IPR001455">
    <property type="entry name" value="TusA-like"/>
</dbReference>